<accession>A0A2D3UPC6</accession>
<evidence type="ECO:0008006" key="3">
    <source>
        <dbReference type="Google" id="ProtNLM"/>
    </source>
</evidence>
<evidence type="ECO:0000313" key="2">
    <source>
        <dbReference type="Proteomes" id="UP000225277"/>
    </source>
</evidence>
<dbReference type="Proteomes" id="UP000225277">
    <property type="component" value="Unassembled WGS sequence"/>
</dbReference>
<name>A0A2D3UPC6_9PEZI</name>
<proteinExistence type="predicted"/>
<sequence length="267" mass="29758">MASQTSTPPSNPTTTSKLPNIHLLCMQASSAQAFHTAVATHFPTLSSHTTITHHECSLKFLPKHITFTAIVSPANSYARLDGAFDDALARAYMPNKEDYGWITRKAQAVVYREHRGFAPPGTCTIIRLDHSQPGDAPSKNPWKSSYLLLCPTMRVPQNVTWDREVVYECIWSLLCAVDRHNRAVRGNSSSSSSSSGIETEITSLLMTPLATGVGGVSEKRWAEQCVLAMKHWVEAVEHPEVWAQTEWRDVREKRDGEIKATWRGEGR</sequence>
<protein>
    <recommendedName>
        <fullName evidence="3">Macro domain-like protein</fullName>
    </recommendedName>
</protein>
<dbReference type="InterPro" id="IPR043472">
    <property type="entry name" value="Macro_dom-like"/>
</dbReference>
<gene>
    <name evidence="1" type="ORF">RCC_01542</name>
</gene>
<organism evidence="1 2">
    <name type="scientific">Ramularia collo-cygni</name>
    <dbReference type="NCBI Taxonomy" id="112498"/>
    <lineage>
        <taxon>Eukaryota</taxon>
        <taxon>Fungi</taxon>
        <taxon>Dikarya</taxon>
        <taxon>Ascomycota</taxon>
        <taxon>Pezizomycotina</taxon>
        <taxon>Dothideomycetes</taxon>
        <taxon>Dothideomycetidae</taxon>
        <taxon>Mycosphaerellales</taxon>
        <taxon>Mycosphaerellaceae</taxon>
        <taxon>Ramularia</taxon>
    </lineage>
</organism>
<dbReference type="EMBL" id="FJUY01000002">
    <property type="protein sequence ID" value="CZT15708.1"/>
    <property type="molecule type" value="Genomic_DNA"/>
</dbReference>
<evidence type="ECO:0000313" key="1">
    <source>
        <dbReference type="EMBL" id="CZT15708.1"/>
    </source>
</evidence>
<dbReference type="STRING" id="112498.A0A2D3UPC6"/>
<dbReference type="AlphaFoldDB" id="A0A2D3UPC6"/>
<dbReference type="SUPFAM" id="SSF52949">
    <property type="entry name" value="Macro domain-like"/>
    <property type="match status" value="1"/>
</dbReference>
<reference evidence="1 2" key="1">
    <citation type="submission" date="2016-03" db="EMBL/GenBank/DDBJ databases">
        <authorList>
            <person name="Ploux O."/>
        </authorList>
    </citation>
    <scope>NUCLEOTIDE SEQUENCE [LARGE SCALE GENOMIC DNA]</scope>
    <source>
        <strain evidence="1 2">URUG2</strain>
    </source>
</reference>
<dbReference type="GeneID" id="35596781"/>
<keyword evidence="2" id="KW-1185">Reference proteome</keyword>
<dbReference type="RefSeq" id="XP_023622604.1">
    <property type="nucleotide sequence ID" value="XM_023766836.1"/>
</dbReference>
<dbReference type="Gene3D" id="3.40.220.10">
    <property type="entry name" value="Leucine Aminopeptidase, subunit E, domain 1"/>
    <property type="match status" value="1"/>
</dbReference>
<dbReference type="OrthoDB" id="6082470at2759"/>